<sequence length="46" mass="5152">MRKQRWVPWLRTDANADQTAAAIPATANEEEGHEHAKNKAAVSCYN</sequence>
<proteinExistence type="predicted"/>
<evidence type="ECO:0000313" key="3">
    <source>
        <dbReference type="Proteomes" id="UP001054252"/>
    </source>
</evidence>
<accession>A0AAV5L7F3</accession>
<organism evidence="2 3">
    <name type="scientific">Rubroshorea leprosula</name>
    <dbReference type="NCBI Taxonomy" id="152421"/>
    <lineage>
        <taxon>Eukaryota</taxon>
        <taxon>Viridiplantae</taxon>
        <taxon>Streptophyta</taxon>
        <taxon>Embryophyta</taxon>
        <taxon>Tracheophyta</taxon>
        <taxon>Spermatophyta</taxon>
        <taxon>Magnoliopsida</taxon>
        <taxon>eudicotyledons</taxon>
        <taxon>Gunneridae</taxon>
        <taxon>Pentapetalae</taxon>
        <taxon>rosids</taxon>
        <taxon>malvids</taxon>
        <taxon>Malvales</taxon>
        <taxon>Dipterocarpaceae</taxon>
        <taxon>Rubroshorea</taxon>
    </lineage>
</organism>
<gene>
    <name evidence="2" type="ORF">SLEP1_g41424</name>
</gene>
<feature type="region of interest" description="Disordered" evidence="1">
    <location>
        <begin position="26"/>
        <end position="46"/>
    </location>
</feature>
<dbReference type="EMBL" id="BPVZ01000098">
    <property type="protein sequence ID" value="GKV32859.1"/>
    <property type="molecule type" value="Genomic_DNA"/>
</dbReference>
<comment type="caution">
    <text evidence="2">The sequence shown here is derived from an EMBL/GenBank/DDBJ whole genome shotgun (WGS) entry which is preliminary data.</text>
</comment>
<evidence type="ECO:0000313" key="2">
    <source>
        <dbReference type="EMBL" id="GKV32859.1"/>
    </source>
</evidence>
<name>A0AAV5L7F3_9ROSI</name>
<dbReference type="Proteomes" id="UP001054252">
    <property type="component" value="Unassembled WGS sequence"/>
</dbReference>
<keyword evidence="3" id="KW-1185">Reference proteome</keyword>
<protein>
    <submittedName>
        <fullName evidence="2">Uncharacterized protein</fullName>
    </submittedName>
</protein>
<dbReference type="AlphaFoldDB" id="A0AAV5L7F3"/>
<evidence type="ECO:0000256" key="1">
    <source>
        <dbReference type="SAM" id="MobiDB-lite"/>
    </source>
</evidence>
<reference evidence="2 3" key="1">
    <citation type="journal article" date="2021" name="Commun. Biol.">
        <title>The genome of Shorea leprosula (Dipterocarpaceae) highlights the ecological relevance of drought in aseasonal tropical rainforests.</title>
        <authorList>
            <person name="Ng K.K.S."/>
            <person name="Kobayashi M.J."/>
            <person name="Fawcett J.A."/>
            <person name="Hatakeyama M."/>
            <person name="Paape T."/>
            <person name="Ng C.H."/>
            <person name="Ang C.C."/>
            <person name="Tnah L.H."/>
            <person name="Lee C.T."/>
            <person name="Nishiyama T."/>
            <person name="Sese J."/>
            <person name="O'Brien M.J."/>
            <person name="Copetti D."/>
            <person name="Mohd Noor M.I."/>
            <person name="Ong R.C."/>
            <person name="Putra M."/>
            <person name="Sireger I.Z."/>
            <person name="Indrioko S."/>
            <person name="Kosugi Y."/>
            <person name="Izuno A."/>
            <person name="Isagi Y."/>
            <person name="Lee S.L."/>
            <person name="Shimizu K.K."/>
        </authorList>
    </citation>
    <scope>NUCLEOTIDE SEQUENCE [LARGE SCALE GENOMIC DNA]</scope>
    <source>
        <strain evidence="2">214</strain>
    </source>
</reference>